<gene>
    <name evidence="1" type="ORF">GDO81_018703</name>
</gene>
<comment type="caution">
    <text evidence="1">The sequence shown here is derived from an EMBL/GenBank/DDBJ whole genome shotgun (WGS) entry which is preliminary data.</text>
</comment>
<proteinExistence type="predicted"/>
<protein>
    <submittedName>
        <fullName evidence="1">Uncharacterized protein</fullName>
    </submittedName>
</protein>
<accession>A0AAV6ZDX9</accession>
<evidence type="ECO:0000313" key="2">
    <source>
        <dbReference type="Proteomes" id="UP000824782"/>
    </source>
</evidence>
<evidence type="ECO:0000313" key="1">
    <source>
        <dbReference type="EMBL" id="KAG8546543.1"/>
    </source>
</evidence>
<dbReference type="Proteomes" id="UP000824782">
    <property type="component" value="Unassembled WGS sequence"/>
</dbReference>
<sequence length="97" mass="11008">MLHSILPKTAVHFMQNPDTVDACHCSRDGEVLGHNTSYGDCKEARNQGLLEHRYSVPHPDVPHGDEQEAIHTFLHYTDNTQCPPREKTEKTPSWTVC</sequence>
<reference evidence="1" key="1">
    <citation type="thesis" date="2020" institute="ProQuest LLC" country="789 East Eisenhower Parkway, Ann Arbor, MI, USA">
        <title>Comparative Genomics and Chromosome Evolution.</title>
        <authorList>
            <person name="Mudd A.B."/>
        </authorList>
    </citation>
    <scope>NUCLEOTIDE SEQUENCE</scope>
    <source>
        <strain evidence="1">237g6f4</strain>
        <tissue evidence="1">Blood</tissue>
    </source>
</reference>
<dbReference type="AlphaFoldDB" id="A0AAV6ZDX9"/>
<dbReference type="EMBL" id="WNYA01001041">
    <property type="protein sequence ID" value="KAG8546543.1"/>
    <property type="molecule type" value="Genomic_DNA"/>
</dbReference>
<organism evidence="1 2">
    <name type="scientific">Engystomops pustulosus</name>
    <name type="common">Tungara frog</name>
    <name type="synonym">Physalaemus pustulosus</name>
    <dbReference type="NCBI Taxonomy" id="76066"/>
    <lineage>
        <taxon>Eukaryota</taxon>
        <taxon>Metazoa</taxon>
        <taxon>Chordata</taxon>
        <taxon>Craniata</taxon>
        <taxon>Vertebrata</taxon>
        <taxon>Euteleostomi</taxon>
        <taxon>Amphibia</taxon>
        <taxon>Batrachia</taxon>
        <taxon>Anura</taxon>
        <taxon>Neobatrachia</taxon>
        <taxon>Hyloidea</taxon>
        <taxon>Leptodactylidae</taxon>
        <taxon>Leiuperinae</taxon>
        <taxon>Engystomops</taxon>
    </lineage>
</organism>
<name>A0AAV6ZDX9_ENGPU</name>
<keyword evidence="2" id="KW-1185">Reference proteome</keyword>